<dbReference type="AlphaFoldDB" id="A0A1H2SKY3"/>
<dbReference type="PANTHER" id="PTHR43736">
    <property type="entry name" value="ADP-RIBOSE PYROPHOSPHATASE"/>
    <property type="match status" value="1"/>
</dbReference>
<keyword evidence="3" id="KW-1185">Reference proteome</keyword>
<evidence type="ECO:0000313" key="2">
    <source>
        <dbReference type="EMBL" id="SDW32252.1"/>
    </source>
</evidence>
<protein>
    <recommendedName>
        <fullName evidence="1">Nudix hydrolase domain-containing protein</fullName>
    </recommendedName>
</protein>
<evidence type="ECO:0000313" key="3">
    <source>
        <dbReference type="Proteomes" id="UP000199592"/>
    </source>
</evidence>
<dbReference type="Gene3D" id="1.10.10.10">
    <property type="entry name" value="Winged helix-like DNA-binding domain superfamily/Winged helix DNA-binding domain"/>
    <property type="match status" value="1"/>
</dbReference>
<accession>A0A1H2SKY3</accession>
<dbReference type="CDD" id="cd18873">
    <property type="entry name" value="NUDIX_NadM_like"/>
    <property type="match status" value="1"/>
</dbReference>
<dbReference type="STRING" id="1073328.SAMN05216294_2504"/>
<reference evidence="3" key="1">
    <citation type="submission" date="2016-10" db="EMBL/GenBank/DDBJ databases">
        <authorList>
            <person name="Varghese N."/>
            <person name="Submissions S."/>
        </authorList>
    </citation>
    <scope>NUCLEOTIDE SEQUENCE [LARGE SCALE GENOMIC DNA]</scope>
    <source>
        <strain evidence="3">DSM 25030</strain>
    </source>
</reference>
<dbReference type="SUPFAM" id="SSF55811">
    <property type="entry name" value="Nudix"/>
    <property type="match status" value="1"/>
</dbReference>
<dbReference type="InterPro" id="IPR036390">
    <property type="entry name" value="WH_DNA-bd_sf"/>
</dbReference>
<feature type="domain" description="Nudix hydrolase" evidence="1">
    <location>
        <begin position="24"/>
        <end position="173"/>
    </location>
</feature>
<proteinExistence type="predicted"/>
<dbReference type="PANTHER" id="PTHR43736:SF4">
    <property type="entry name" value="SLR1690 PROTEIN"/>
    <property type="match status" value="1"/>
</dbReference>
<sequence>MTQITIFVFMNLNDFYEKGAQLFLPNLSVDLVIIGYTDSKLKCLLLQLGDKWILPGGYILRTESVDDATLRILQERTGLDDPHFKFLSVFGGKDRKFTEEWRQFFKINNLPFKEDYWTNDRFVTLAYYSLVDFESTTPVIGNLDTAFGWFDLDQLPNMMMDHKEIVLTAKERLKEDVRHEYLSYNLLAEDFTMPQLHQLHQTILGEELDRSRFQKKMLASGMFERLPKLQTDSPGRKPYLYRVKKD</sequence>
<dbReference type="Proteomes" id="UP000199592">
    <property type="component" value="Unassembled WGS sequence"/>
</dbReference>
<dbReference type="InterPro" id="IPR054105">
    <property type="entry name" value="WHD_NrtR"/>
</dbReference>
<dbReference type="InterPro" id="IPR000086">
    <property type="entry name" value="NUDIX_hydrolase_dom"/>
</dbReference>
<gene>
    <name evidence="2" type="ORF">SAMN04487892_1147</name>
</gene>
<dbReference type="PROSITE" id="PS51462">
    <property type="entry name" value="NUDIX"/>
    <property type="match status" value="1"/>
</dbReference>
<dbReference type="SUPFAM" id="SSF46785">
    <property type="entry name" value="Winged helix' DNA-binding domain"/>
    <property type="match status" value="1"/>
</dbReference>
<dbReference type="InterPro" id="IPR015797">
    <property type="entry name" value="NUDIX_hydrolase-like_dom_sf"/>
</dbReference>
<dbReference type="Pfam" id="PF21906">
    <property type="entry name" value="WHD_NrtR"/>
    <property type="match status" value="1"/>
</dbReference>
<organism evidence="2 3">
    <name type="scientific">Flagellimonas zhangzhouensis</name>
    <dbReference type="NCBI Taxonomy" id="1073328"/>
    <lineage>
        <taxon>Bacteria</taxon>
        <taxon>Pseudomonadati</taxon>
        <taxon>Bacteroidota</taxon>
        <taxon>Flavobacteriia</taxon>
        <taxon>Flavobacteriales</taxon>
        <taxon>Flavobacteriaceae</taxon>
        <taxon>Flagellimonas</taxon>
    </lineage>
</organism>
<dbReference type="InterPro" id="IPR036388">
    <property type="entry name" value="WH-like_DNA-bd_sf"/>
</dbReference>
<dbReference type="EMBL" id="FNMY01000001">
    <property type="protein sequence ID" value="SDW32252.1"/>
    <property type="molecule type" value="Genomic_DNA"/>
</dbReference>
<dbReference type="Pfam" id="PF00293">
    <property type="entry name" value="NUDIX"/>
    <property type="match status" value="1"/>
</dbReference>
<dbReference type="Gene3D" id="3.90.79.10">
    <property type="entry name" value="Nucleoside Triphosphate Pyrophosphohydrolase"/>
    <property type="match status" value="1"/>
</dbReference>
<name>A0A1H2SKY3_9FLAO</name>
<evidence type="ECO:0000259" key="1">
    <source>
        <dbReference type="PROSITE" id="PS51462"/>
    </source>
</evidence>